<protein>
    <submittedName>
        <fullName evidence="1">Uncharacterized protein</fullName>
    </submittedName>
</protein>
<sequence>MSCFPLVRAGAPFMGSSLVRCLVQQCRCALRGRSPALSSCAPAPSSMDSSRSTVRRHHGSCRAVLLVCDHTFIHKQLARAAVIHLNDVVPLLARTRSVSSSAIEASVSVLHWHHKSSFVLQRDNTFVHITFAAWCLVFVAQLAVTSSRTACRSRARYILSCAVSSLVLERNGAFVCRELALVRLLCRSAARSPVGCLSYSSRDPPLLQRAGVSSSFHLPQAVCEMYAFCLKEIALMQRGKSHICCTSRCYHDLRMSVHVLVSSPEAHVSDPLTAVLVLTSVGSCLGDCLTQTANTSLLLVLVPCIALHVPRCRRGTWAFHLSSSSSSLARRSRDSSPVQVASVPDNAAVCVFGIEPPIGAVRTSCIRIQVISSAVL</sequence>
<evidence type="ECO:0000313" key="1">
    <source>
        <dbReference type="EMBL" id="KAJ7782520.1"/>
    </source>
</evidence>
<dbReference type="AlphaFoldDB" id="A0AAD7KG35"/>
<keyword evidence="2" id="KW-1185">Reference proteome</keyword>
<accession>A0AAD7KG35</accession>
<name>A0AAD7KG35_9AGAR</name>
<gene>
    <name evidence="1" type="ORF">DFH07DRAFT_949312</name>
</gene>
<comment type="caution">
    <text evidence="1">The sequence shown here is derived from an EMBL/GenBank/DDBJ whole genome shotgun (WGS) entry which is preliminary data.</text>
</comment>
<dbReference type="EMBL" id="JARJLG010000003">
    <property type="protein sequence ID" value="KAJ7782520.1"/>
    <property type="molecule type" value="Genomic_DNA"/>
</dbReference>
<dbReference type="Proteomes" id="UP001215280">
    <property type="component" value="Unassembled WGS sequence"/>
</dbReference>
<evidence type="ECO:0000313" key="2">
    <source>
        <dbReference type="Proteomes" id="UP001215280"/>
    </source>
</evidence>
<proteinExistence type="predicted"/>
<organism evidence="1 2">
    <name type="scientific">Mycena maculata</name>
    <dbReference type="NCBI Taxonomy" id="230809"/>
    <lineage>
        <taxon>Eukaryota</taxon>
        <taxon>Fungi</taxon>
        <taxon>Dikarya</taxon>
        <taxon>Basidiomycota</taxon>
        <taxon>Agaricomycotina</taxon>
        <taxon>Agaricomycetes</taxon>
        <taxon>Agaricomycetidae</taxon>
        <taxon>Agaricales</taxon>
        <taxon>Marasmiineae</taxon>
        <taxon>Mycenaceae</taxon>
        <taxon>Mycena</taxon>
    </lineage>
</organism>
<reference evidence="1" key="1">
    <citation type="submission" date="2023-03" db="EMBL/GenBank/DDBJ databases">
        <title>Massive genome expansion in bonnet fungi (Mycena s.s.) driven by repeated elements and novel gene families across ecological guilds.</title>
        <authorList>
            <consortium name="Lawrence Berkeley National Laboratory"/>
            <person name="Harder C.B."/>
            <person name="Miyauchi S."/>
            <person name="Viragh M."/>
            <person name="Kuo A."/>
            <person name="Thoen E."/>
            <person name="Andreopoulos B."/>
            <person name="Lu D."/>
            <person name="Skrede I."/>
            <person name="Drula E."/>
            <person name="Henrissat B."/>
            <person name="Morin E."/>
            <person name="Kohler A."/>
            <person name="Barry K."/>
            <person name="LaButti K."/>
            <person name="Morin E."/>
            <person name="Salamov A."/>
            <person name="Lipzen A."/>
            <person name="Mereny Z."/>
            <person name="Hegedus B."/>
            <person name="Baldrian P."/>
            <person name="Stursova M."/>
            <person name="Weitz H."/>
            <person name="Taylor A."/>
            <person name="Grigoriev I.V."/>
            <person name="Nagy L.G."/>
            <person name="Martin F."/>
            <person name="Kauserud H."/>
        </authorList>
    </citation>
    <scope>NUCLEOTIDE SEQUENCE</scope>
    <source>
        <strain evidence="1">CBHHK188m</strain>
    </source>
</reference>